<evidence type="ECO:0000313" key="1">
    <source>
        <dbReference type="EMBL" id="KAI0049437.1"/>
    </source>
</evidence>
<reference evidence="1" key="2">
    <citation type="journal article" date="2022" name="New Phytol.">
        <title>Evolutionary transition to the ectomycorrhizal habit in the genomes of a hyperdiverse lineage of mushroom-forming fungi.</title>
        <authorList>
            <person name="Looney B."/>
            <person name="Miyauchi S."/>
            <person name="Morin E."/>
            <person name="Drula E."/>
            <person name="Courty P.E."/>
            <person name="Kohler A."/>
            <person name="Kuo A."/>
            <person name="LaButti K."/>
            <person name="Pangilinan J."/>
            <person name="Lipzen A."/>
            <person name="Riley R."/>
            <person name="Andreopoulos W."/>
            <person name="He G."/>
            <person name="Johnson J."/>
            <person name="Nolan M."/>
            <person name="Tritt A."/>
            <person name="Barry K.W."/>
            <person name="Grigoriev I.V."/>
            <person name="Nagy L.G."/>
            <person name="Hibbett D."/>
            <person name="Henrissat B."/>
            <person name="Matheny P.B."/>
            <person name="Labbe J."/>
            <person name="Martin F.M."/>
        </authorList>
    </citation>
    <scope>NUCLEOTIDE SEQUENCE</scope>
    <source>
        <strain evidence="1">FP105234-sp</strain>
    </source>
</reference>
<protein>
    <submittedName>
        <fullName evidence="1">Uncharacterized protein</fullName>
    </submittedName>
</protein>
<dbReference type="EMBL" id="MU275873">
    <property type="protein sequence ID" value="KAI0049437.1"/>
    <property type="molecule type" value="Genomic_DNA"/>
</dbReference>
<accession>A0ACB8S010</accession>
<reference evidence="1" key="1">
    <citation type="submission" date="2021-02" db="EMBL/GenBank/DDBJ databases">
        <authorList>
            <consortium name="DOE Joint Genome Institute"/>
            <person name="Ahrendt S."/>
            <person name="Looney B.P."/>
            <person name="Miyauchi S."/>
            <person name="Morin E."/>
            <person name="Drula E."/>
            <person name="Courty P.E."/>
            <person name="Chicoki N."/>
            <person name="Fauchery L."/>
            <person name="Kohler A."/>
            <person name="Kuo A."/>
            <person name="Labutti K."/>
            <person name="Pangilinan J."/>
            <person name="Lipzen A."/>
            <person name="Riley R."/>
            <person name="Andreopoulos W."/>
            <person name="He G."/>
            <person name="Johnson J."/>
            <person name="Barry K.W."/>
            <person name="Grigoriev I.V."/>
            <person name="Nagy L."/>
            <person name="Hibbett D."/>
            <person name="Henrissat B."/>
            <person name="Matheny P.B."/>
            <person name="Labbe J."/>
            <person name="Martin F."/>
        </authorList>
    </citation>
    <scope>NUCLEOTIDE SEQUENCE</scope>
    <source>
        <strain evidence="1">FP105234-sp</strain>
    </source>
</reference>
<gene>
    <name evidence="1" type="ORF">FA95DRAFT_1556917</name>
</gene>
<dbReference type="Proteomes" id="UP000814033">
    <property type="component" value="Unassembled WGS sequence"/>
</dbReference>
<sequence length="132" mass="13844">MSSIFRTAKRTLSNDSCKHILYSALPHTGGNSPRPAASTLATQPLVVKSLPAHPPRDYEAAFGALASTYRWGPSLPAPSSSGLKVKGLPTPASSTPHAQKSGTATSQVLSKKDRTLDKLMGKYGLSALGQSR</sequence>
<name>A0ACB8S010_9AGAM</name>
<proteinExistence type="predicted"/>
<keyword evidence="2" id="KW-1185">Reference proteome</keyword>
<comment type="caution">
    <text evidence="1">The sequence shown here is derived from an EMBL/GenBank/DDBJ whole genome shotgun (WGS) entry which is preliminary data.</text>
</comment>
<organism evidence="1 2">
    <name type="scientific">Auriscalpium vulgare</name>
    <dbReference type="NCBI Taxonomy" id="40419"/>
    <lineage>
        <taxon>Eukaryota</taxon>
        <taxon>Fungi</taxon>
        <taxon>Dikarya</taxon>
        <taxon>Basidiomycota</taxon>
        <taxon>Agaricomycotina</taxon>
        <taxon>Agaricomycetes</taxon>
        <taxon>Russulales</taxon>
        <taxon>Auriscalpiaceae</taxon>
        <taxon>Auriscalpium</taxon>
    </lineage>
</organism>
<evidence type="ECO:0000313" key="2">
    <source>
        <dbReference type="Proteomes" id="UP000814033"/>
    </source>
</evidence>